<protein>
    <submittedName>
        <fullName evidence="1">Ribulosamine/erythrulosamine 3-kinase</fullName>
    </submittedName>
</protein>
<keyword evidence="2" id="KW-1185">Reference proteome</keyword>
<gene>
    <name evidence="1" type="ORF">JCM19235_468</name>
</gene>
<dbReference type="STRING" id="990268.JCM19235_468"/>
<accession>A0A090S301</accession>
<organism evidence="1 2">
    <name type="scientific">Vibrio maritimus</name>
    <dbReference type="NCBI Taxonomy" id="990268"/>
    <lineage>
        <taxon>Bacteria</taxon>
        <taxon>Pseudomonadati</taxon>
        <taxon>Pseudomonadota</taxon>
        <taxon>Gammaproteobacteria</taxon>
        <taxon>Vibrionales</taxon>
        <taxon>Vibrionaceae</taxon>
        <taxon>Vibrio</taxon>
    </lineage>
</organism>
<evidence type="ECO:0000313" key="1">
    <source>
        <dbReference type="EMBL" id="GAL21193.1"/>
    </source>
</evidence>
<name>A0A090S301_9VIBR</name>
<dbReference type="GO" id="GO:0016301">
    <property type="term" value="F:kinase activity"/>
    <property type="evidence" value="ECO:0007669"/>
    <property type="project" value="UniProtKB-KW"/>
</dbReference>
<keyword evidence="1" id="KW-0808">Transferase</keyword>
<sequence length="63" mass="7501">MTELFGGFRQEFYDGYESILAIEPMYEYRKHIYNLYHVLNHCNLFGGEYLDKAEKLITTIQSS</sequence>
<dbReference type="AlphaFoldDB" id="A0A090S301"/>
<dbReference type="PANTHER" id="PTHR12149:SF8">
    <property type="entry name" value="PROTEIN-RIBULOSAMINE 3-KINASE"/>
    <property type="match status" value="1"/>
</dbReference>
<evidence type="ECO:0000313" key="2">
    <source>
        <dbReference type="Proteomes" id="UP000029228"/>
    </source>
</evidence>
<dbReference type="Proteomes" id="UP000029228">
    <property type="component" value="Unassembled WGS sequence"/>
</dbReference>
<comment type="caution">
    <text evidence="1">The sequence shown here is derived from an EMBL/GenBank/DDBJ whole genome shotgun (WGS) entry which is preliminary data.</text>
</comment>
<keyword evidence="1" id="KW-0418">Kinase</keyword>
<dbReference type="EMBL" id="BBMR01000007">
    <property type="protein sequence ID" value="GAL21193.1"/>
    <property type="molecule type" value="Genomic_DNA"/>
</dbReference>
<dbReference type="Pfam" id="PF03881">
    <property type="entry name" value="Fructosamin_kin"/>
    <property type="match status" value="1"/>
</dbReference>
<reference evidence="1 2" key="2">
    <citation type="submission" date="2014-09" db="EMBL/GenBank/DDBJ databases">
        <authorList>
            <consortium name="NBRP consortium"/>
            <person name="Sawabe T."/>
            <person name="Meirelles P."/>
            <person name="Nakanishi M."/>
            <person name="Sayaka M."/>
            <person name="Hattori M."/>
            <person name="Ohkuma M."/>
        </authorList>
    </citation>
    <scope>NUCLEOTIDE SEQUENCE [LARGE SCALE GENOMIC DNA]</scope>
    <source>
        <strain evidence="2">JCM19235</strain>
    </source>
</reference>
<dbReference type="Gene3D" id="3.90.1200.10">
    <property type="match status" value="1"/>
</dbReference>
<dbReference type="InterPro" id="IPR016477">
    <property type="entry name" value="Fructo-/Ketosamine-3-kinase"/>
</dbReference>
<dbReference type="PANTHER" id="PTHR12149">
    <property type="entry name" value="FRUCTOSAMINE 3 KINASE-RELATED PROTEIN"/>
    <property type="match status" value="1"/>
</dbReference>
<proteinExistence type="predicted"/>
<reference evidence="1 2" key="1">
    <citation type="submission" date="2014-09" db="EMBL/GenBank/DDBJ databases">
        <title>Vibrio maritimus JCM 19235. (C45) whole genome shotgun sequence.</title>
        <authorList>
            <person name="Sawabe T."/>
            <person name="Meirelles P."/>
            <person name="Nakanishi M."/>
            <person name="Sayaka M."/>
            <person name="Hattori M."/>
            <person name="Ohkuma M."/>
        </authorList>
    </citation>
    <scope>NUCLEOTIDE SEQUENCE [LARGE SCALE GENOMIC DNA]</scope>
    <source>
        <strain evidence="2">JCM19235</strain>
    </source>
</reference>